<dbReference type="Pfam" id="PF13559">
    <property type="entry name" value="DUF4129"/>
    <property type="match status" value="1"/>
</dbReference>
<evidence type="ECO:0000259" key="3">
    <source>
        <dbReference type="SMART" id="SM00460"/>
    </source>
</evidence>
<feature type="region of interest" description="Disordered" evidence="1">
    <location>
        <begin position="246"/>
        <end position="270"/>
    </location>
</feature>
<dbReference type="SUPFAM" id="SSF54001">
    <property type="entry name" value="Cysteine proteinases"/>
    <property type="match status" value="1"/>
</dbReference>
<protein>
    <submittedName>
        <fullName evidence="4">Transglutaminase</fullName>
    </submittedName>
</protein>
<organism evidence="4 5">
    <name type="scientific">Leptolyngbya boryana NIES-2135</name>
    <dbReference type="NCBI Taxonomy" id="1973484"/>
    <lineage>
        <taxon>Bacteria</taxon>
        <taxon>Bacillati</taxon>
        <taxon>Cyanobacteriota</taxon>
        <taxon>Cyanophyceae</taxon>
        <taxon>Leptolyngbyales</taxon>
        <taxon>Leptolyngbyaceae</taxon>
        <taxon>Leptolyngbya group</taxon>
        <taxon>Leptolyngbya</taxon>
    </lineage>
</organism>
<feature type="transmembrane region" description="Helical" evidence="2">
    <location>
        <begin position="134"/>
        <end position="163"/>
    </location>
</feature>
<reference evidence="4 5" key="1">
    <citation type="submission" date="2017-06" db="EMBL/GenBank/DDBJ databases">
        <title>Genome sequencing of cyanobaciteial culture collection at National Institute for Environmental Studies (NIES).</title>
        <authorList>
            <person name="Hirose Y."/>
            <person name="Shimura Y."/>
            <person name="Fujisawa T."/>
            <person name="Nakamura Y."/>
            <person name="Kawachi M."/>
        </authorList>
    </citation>
    <scope>NUCLEOTIDE SEQUENCE [LARGE SCALE GENOMIC DNA]</scope>
    <source>
        <strain evidence="4 5">NIES-2135</strain>
    </source>
</reference>
<sequence length="741" mass="84927">MKNWWQQFKPRIQVIPEIQPEDSILFRVLAQSLVTIGILAIDLAAETHIGLWAIPLSAIGASWSWYCRRKKNTGFKFLLAIAMMVALLTFFSKLPTAWQTGDTRLVLAEFLIQVQVLHTFDLPRRKDLGYSMMIGLVLLSLASTLSQTMLFGGLLVAFLAIALPTLMLDYSSRLGVSDVKVDRSRLQKITFGKLPMIFAIVVALGLVFFLLMPRFPGYQLRMFPVSAPITVQERFDNREIRTPGAGRSALESQVRGGGSSAQRGEVRDRSDELYPGFGNSISQNRRKPLKPRVIMRVRSQIEGFWRVMAFDRYTGQGWDVSRNAQTRTIKRTPWSYRFFLSPPVTMSETKEVIQTFTILSDLPNLIPALSAPRELYFPTDEIAIDTEFGLRSPVELHSGMTYSVVSDVPYRNRTLLRLNSLKAKYPENSPYVQLPTRLKQRLAEETERILATSERPIDSDYEKALYLGQYLKQRYRIQDFQELKPGEDVVEAFLRNQGGDRDHFSTALTLMLRSIGVPARLVAGFAPGEFNPFTGLYIVRNTDAYAITEIQVPRSGWFTIDPIPGHELIPPSVEEYQPFSLVQRFWSWVAGWLPSPVTAWFAEIFKIVRTTLSGFFGLLNQGLSGFFQASIILFSLGFLGWLSVQGWQRWRQYQRMQRLRPMERLYQNMLNQLAKQGFQKHSAETPLEYARQAKRTQQPDRAAVIEEISQAYVSWRYGRLVPDLPELQRKLKEVMKGRSRR</sequence>
<proteinExistence type="predicted"/>
<dbReference type="Gene3D" id="3.10.620.30">
    <property type="match status" value="1"/>
</dbReference>
<keyword evidence="2" id="KW-0812">Transmembrane</keyword>
<evidence type="ECO:0000313" key="4">
    <source>
        <dbReference type="EMBL" id="BAY56865.1"/>
    </source>
</evidence>
<evidence type="ECO:0000313" key="5">
    <source>
        <dbReference type="Proteomes" id="UP000217895"/>
    </source>
</evidence>
<dbReference type="InterPro" id="IPR038765">
    <property type="entry name" value="Papain-like_cys_pep_sf"/>
</dbReference>
<dbReference type="InterPro" id="IPR002931">
    <property type="entry name" value="Transglutaminase-like"/>
</dbReference>
<dbReference type="SMART" id="SM00460">
    <property type="entry name" value="TGc"/>
    <property type="match status" value="1"/>
</dbReference>
<dbReference type="AlphaFoldDB" id="A0A1Z4JJD2"/>
<feature type="transmembrane region" description="Helical" evidence="2">
    <location>
        <begin position="74"/>
        <end position="92"/>
    </location>
</feature>
<evidence type="ECO:0000256" key="1">
    <source>
        <dbReference type="SAM" id="MobiDB-lite"/>
    </source>
</evidence>
<evidence type="ECO:0000256" key="2">
    <source>
        <dbReference type="SAM" id="Phobius"/>
    </source>
</evidence>
<feature type="transmembrane region" description="Helical" evidence="2">
    <location>
        <begin position="625"/>
        <end position="647"/>
    </location>
</feature>
<gene>
    <name evidence="4" type="ORF">NIES2135_37270</name>
</gene>
<dbReference type="InterPro" id="IPR052901">
    <property type="entry name" value="Bact_TGase-like"/>
</dbReference>
<dbReference type="Proteomes" id="UP000217895">
    <property type="component" value="Chromosome"/>
</dbReference>
<dbReference type="PANTHER" id="PTHR42736">
    <property type="entry name" value="PROTEIN-GLUTAMINE GAMMA-GLUTAMYLTRANSFERASE"/>
    <property type="match status" value="1"/>
</dbReference>
<dbReference type="Pfam" id="PF01841">
    <property type="entry name" value="Transglut_core"/>
    <property type="match status" value="1"/>
</dbReference>
<feature type="transmembrane region" description="Helical" evidence="2">
    <location>
        <begin position="24"/>
        <end position="43"/>
    </location>
</feature>
<accession>A0A1Z4JJD2</accession>
<keyword evidence="2" id="KW-0472">Membrane</keyword>
<dbReference type="InterPro" id="IPR021878">
    <property type="entry name" value="TgpA_N"/>
</dbReference>
<feature type="domain" description="Transglutaminase-like" evidence="3">
    <location>
        <begin position="493"/>
        <end position="564"/>
    </location>
</feature>
<keyword evidence="5" id="KW-1185">Reference proteome</keyword>
<dbReference type="EMBL" id="AP018203">
    <property type="protein sequence ID" value="BAY56865.1"/>
    <property type="molecule type" value="Genomic_DNA"/>
</dbReference>
<name>A0A1Z4JJD2_LEPBY</name>
<dbReference type="InterPro" id="IPR025403">
    <property type="entry name" value="TgpA-like_C"/>
</dbReference>
<feature type="transmembrane region" description="Helical" evidence="2">
    <location>
        <begin position="49"/>
        <end position="67"/>
    </location>
</feature>
<dbReference type="PANTHER" id="PTHR42736:SF1">
    <property type="entry name" value="PROTEIN-GLUTAMINE GAMMA-GLUTAMYLTRANSFERASE"/>
    <property type="match status" value="1"/>
</dbReference>
<keyword evidence="2" id="KW-1133">Transmembrane helix</keyword>
<feature type="transmembrane region" description="Helical" evidence="2">
    <location>
        <begin position="194"/>
        <end position="212"/>
    </location>
</feature>
<dbReference type="Pfam" id="PF11992">
    <property type="entry name" value="TgpA_N"/>
    <property type="match status" value="1"/>
</dbReference>